<dbReference type="OrthoDB" id="5510591at2"/>
<dbReference type="Gene3D" id="3.40.50.720">
    <property type="entry name" value="NAD(P)-binding Rossmann-like Domain"/>
    <property type="match status" value="1"/>
</dbReference>
<dbReference type="Proteomes" id="UP000325307">
    <property type="component" value="Unassembled WGS sequence"/>
</dbReference>
<dbReference type="Pfam" id="PF13460">
    <property type="entry name" value="NAD_binding_10"/>
    <property type="match status" value="1"/>
</dbReference>
<dbReference type="Gene3D" id="3.90.25.10">
    <property type="entry name" value="UDP-galactose 4-epimerase, domain 1"/>
    <property type="match status" value="1"/>
</dbReference>
<name>A0A5A7NUQ6_9MICC</name>
<comment type="caution">
    <text evidence="2">The sequence shown here is derived from an EMBL/GenBank/DDBJ whole genome shotgun (WGS) entry which is preliminary data.</text>
</comment>
<dbReference type="RefSeq" id="WP_149957217.1">
    <property type="nucleotide sequence ID" value="NZ_BKDJ01000010.1"/>
</dbReference>
<keyword evidence="3" id="KW-1185">Reference proteome</keyword>
<dbReference type="AlphaFoldDB" id="A0A5A7NUQ6"/>
<dbReference type="CDD" id="cd05269">
    <property type="entry name" value="TMR_SDR_a"/>
    <property type="match status" value="1"/>
</dbReference>
<dbReference type="PANTHER" id="PTHR47129">
    <property type="entry name" value="QUINONE OXIDOREDUCTASE 2"/>
    <property type="match status" value="1"/>
</dbReference>
<dbReference type="InterPro" id="IPR052718">
    <property type="entry name" value="NmrA-type_oxidoreductase"/>
</dbReference>
<evidence type="ECO:0000313" key="2">
    <source>
        <dbReference type="EMBL" id="GER23627.1"/>
    </source>
</evidence>
<organism evidence="2 3">
    <name type="scientific">Zafaria cholistanensis</name>
    <dbReference type="NCBI Taxonomy" id="1682741"/>
    <lineage>
        <taxon>Bacteria</taxon>
        <taxon>Bacillati</taxon>
        <taxon>Actinomycetota</taxon>
        <taxon>Actinomycetes</taxon>
        <taxon>Micrococcales</taxon>
        <taxon>Micrococcaceae</taxon>
        <taxon>Zafaria</taxon>
    </lineage>
</organism>
<protein>
    <submittedName>
        <fullName evidence="2">NAD(P)-dependent oxidoreductase</fullName>
    </submittedName>
</protein>
<dbReference type="InterPro" id="IPR016040">
    <property type="entry name" value="NAD(P)-bd_dom"/>
</dbReference>
<dbReference type="PANTHER" id="PTHR47129:SF1">
    <property type="entry name" value="NMRA-LIKE DOMAIN-CONTAINING PROTEIN"/>
    <property type="match status" value="1"/>
</dbReference>
<dbReference type="EMBL" id="BKDJ01000010">
    <property type="protein sequence ID" value="GER23627.1"/>
    <property type="molecule type" value="Genomic_DNA"/>
</dbReference>
<sequence length="284" mass="29327">MTFAVTGATGHLGRLAIESLLASGIPAAEITAIGRNPEKLAQLAALGVRTARASFDDPSALEAAFAGADAVLLVSGTEVGQRVRQHTNAIDAAVKAGAGRIVYTSVLGGDPEKLVLAPEHVATEQAILASGLPYTILRNGWYNENYAQTLAQAAQTGVVIGSAGDGRVASAARRDYAEAAAAVLAGTGHQNKTYELSGDTAWDYRTLAAVLTQITGREVVYRDLSPEEHRAALLEAGLDEGTAGFLTALDAGIRAGALELATGDLSRLIGRPTTPLADTLRELS</sequence>
<dbReference type="SUPFAM" id="SSF51735">
    <property type="entry name" value="NAD(P)-binding Rossmann-fold domains"/>
    <property type="match status" value="1"/>
</dbReference>
<feature type="domain" description="NAD(P)-binding" evidence="1">
    <location>
        <begin position="7"/>
        <end position="185"/>
    </location>
</feature>
<dbReference type="InterPro" id="IPR036291">
    <property type="entry name" value="NAD(P)-bd_dom_sf"/>
</dbReference>
<proteinExistence type="predicted"/>
<reference evidence="2 3" key="1">
    <citation type="submission" date="2019-09" db="EMBL/GenBank/DDBJ databases">
        <title>Arthrobacter zafarii sp. nov., a moderately thermotolerant and halotolerant actinobacterium isolated from Cholistan desert soil of Pakistan.</title>
        <authorList>
            <person name="Amin A."/>
            <person name="Ahmed I."/>
            <person name="Khalid N."/>
            <person name="Schumann P."/>
            <person name="Busse H.J."/>
            <person name="Khan I.U."/>
            <person name="Li S."/>
            <person name="Li W.J."/>
        </authorList>
    </citation>
    <scope>NUCLEOTIDE SEQUENCE [LARGE SCALE GENOMIC DNA]</scope>
    <source>
        <strain evidence="2 3">NCCP-1664</strain>
    </source>
</reference>
<accession>A0A5A7NUQ6</accession>
<evidence type="ECO:0000313" key="3">
    <source>
        <dbReference type="Proteomes" id="UP000325307"/>
    </source>
</evidence>
<evidence type="ECO:0000259" key="1">
    <source>
        <dbReference type="Pfam" id="PF13460"/>
    </source>
</evidence>
<gene>
    <name evidence="2" type="ORF">NCCP1664_21220</name>
</gene>